<dbReference type="EMBL" id="AKFT01000023">
    <property type="protein sequence ID" value="EJF47275.1"/>
    <property type="molecule type" value="Genomic_DNA"/>
</dbReference>
<organism evidence="1 2">
    <name type="scientific">Actinomyces massiliensis F0489</name>
    <dbReference type="NCBI Taxonomy" id="1125718"/>
    <lineage>
        <taxon>Bacteria</taxon>
        <taxon>Bacillati</taxon>
        <taxon>Actinomycetota</taxon>
        <taxon>Actinomycetes</taxon>
        <taxon>Actinomycetales</taxon>
        <taxon>Actinomycetaceae</taxon>
        <taxon>Actinomyces</taxon>
    </lineage>
</organism>
<sequence length="194" mass="20646">MTEQTPDRQPASTPATAGQAALARAVVELEEHVAQRGWDAPVTVFALVRTAAALAQDPELAEVLDDAALAEARRDPQALTMIEQENLPAAADLEDLLGQLAWPQAVDGAALTVERVVLPPKAEQEAAKIHDAQERLAFLSSRSDREDMRIVVGVLRTGESWCAVRSRAQDSADRVVSGDALVPGLIEALGSTLV</sequence>
<proteinExistence type="predicted"/>
<evidence type="ECO:0000313" key="1">
    <source>
        <dbReference type="EMBL" id="EJF47275.1"/>
    </source>
</evidence>
<dbReference type="OrthoDB" id="3266223at2"/>
<dbReference type="NCBIfam" id="NF040618">
    <property type="entry name" value="PPA1309_fam"/>
    <property type="match status" value="1"/>
</dbReference>
<protein>
    <submittedName>
        <fullName evidence="1">Uncharacterized protein</fullName>
    </submittedName>
</protein>
<dbReference type="AlphaFoldDB" id="J1HMR8"/>
<dbReference type="InterPro" id="IPR047681">
    <property type="entry name" value="PPA1309-like"/>
</dbReference>
<evidence type="ECO:0000313" key="2">
    <source>
        <dbReference type="Proteomes" id="UP000002941"/>
    </source>
</evidence>
<keyword evidence="2" id="KW-1185">Reference proteome</keyword>
<dbReference type="RefSeq" id="WP_008729841.1">
    <property type="nucleotide sequence ID" value="NZ_AKFT01000023.1"/>
</dbReference>
<comment type="caution">
    <text evidence="1">The sequence shown here is derived from an EMBL/GenBank/DDBJ whole genome shotgun (WGS) entry which is preliminary data.</text>
</comment>
<dbReference type="PATRIC" id="fig|1125718.3.peg.391"/>
<reference evidence="1 2" key="1">
    <citation type="submission" date="2012-05" db="EMBL/GenBank/DDBJ databases">
        <authorList>
            <person name="Harkins D.M."/>
            <person name="Madupu R."/>
            <person name="Durkin A.S."/>
            <person name="Torralba M."/>
            <person name="Methe B."/>
            <person name="Sutton G.G."/>
            <person name="Nelson K.E."/>
        </authorList>
    </citation>
    <scope>NUCLEOTIDE SEQUENCE [LARGE SCALE GENOMIC DNA]</scope>
    <source>
        <strain evidence="1 2">F0489</strain>
    </source>
</reference>
<name>J1HMR8_9ACTO</name>
<accession>J1HMR8</accession>
<dbReference type="Proteomes" id="UP000002941">
    <property type="component" value="Unassembled WGS sequence"/>
</dbReference>
<gene>
    <name evidence="1" type="ORF">HMPREF1318_0835</name>
</gene>
<dbReference type="eggNOG" id="ENOG5030VUG">
    <property type="taxonomic scope" value="Bacteria"/>
</dbReference>